<dbReference type="AlphaFoldDB" id="A0A193LEB2"/>
<dbReference type="KEGG" id="woc:BA177_06170"/>
<sequence>MATDTSNTSALSTAQAAFSSGDERQELMALRALKASQGAPAAGIDKDEFFEVGGRAAATQFTNNLMNIPAGAGNLLAATAAGLRVLPETVSRFVNDQPQNFGERFAAARAEEQELFPASAFRAVPTPSGSNIVAGTEALMNIPGGLLGNALSDEPLALGQRFKEAKTRAKSGATEHPIANLLGTFVGDGATIATGRMPFAKSLARSRAPTPPNFSALDAGSRRLFERVLSSKSVQSLQRGTGRAVETGIEGAVLASLNEGNPLEVAAYSSALQITGSTTLAATKGIFRNPGRVALAAIVAHQVGKSLAPGGNNYVLPTIEEGFDTVSLGMVLGLLAGSAGLGRMRGTKIAEDLSKTIDALTSVPRGSALSLVREIADDQGGRNVERVLNQFVRDPDFFDPDSRMRLERAITDEEVSLTDTINELIDGDRSFAERLNIAGTPEALAMTQDQVRQAISADNSRGRIVRPSKVAEQAARVLGNDRAKRLGFESKDTGPKRFISAVFHDAGAIATARKRLSSAAFTDLLTLHLDSAITSSMRRSGDSRYVDGQALRKQWDNLPEAARQAYSRDQRSAIEAFIDQASTEQLTVLPPLAAHSLLVDGDLSRRLRGKPQTRKDNDE</sequence>
<protein>
    <submittedName>
        <fullName evidence="1">Uncharacterized protein</fullName>
    </submittedName>
</protein>
<evidence type="ECO:0000313" key="1">
    <source>
        <dbReference type="EMBL" id="ANO50847.1"/>
    </source>
</evidence>
<dbReference type="STRING" id="1548547.BA177_06170"/>
<accession>A0A193LEB2</accession>
<dbReference type="RefSeq" id="WP_068614250.1">
    <property type="nucleotide sequence ID" value="NZ_CP016268.1"/>
</dbReference>
<dbReference type="Proteomes" id="UP000092695">
    <property type="component" value="Chromosome"/>
</dbReference>
<organism evidence="1 2">
    <name type="scientific">Woeseia oceani</name>
    <dbReference type="NCBI Taxonomy" id="1548547"/>
    <lineage>
        <taxon>Bacteria</taxon>
        <taxon>Pseudomonadati</taxon>
        <taxon>Pseudomonadota</taxon>
        <taxon>Gammaproteobacteria</taxon>
        <taxon>Woeseiales</taxon>
        <taxon>Woeseiaceae</taxon>
        <taxon>Woeseia</taxon>
    </lineage>
</organism>
<gene>
    <name evidence="1" type="ORF">BA177_06170</name>
</gene>
<name>A0A193LEB2_9GAMM</name>
<proteinExistence type="predicted"/>
<keyword evidence="2" id="KW-1185">Reference proteome</keyword>
<dbReference type="EMBL" id="CP016268">
    <property type="protein sequence ID" value="ANO50847.1"/>
    <property type="molecule type" value="Genomic_DNA"/>
</dbReference>
<reference evidence="1 2" key="1">
    <citation type="submission" date="2016-06" db="EMBL/GenBank/DDBJ databases">
        <title>Complete genome sequence of a deep-branching marine Gamma Proteobacterium Woeseia oceani type strain XK5.</title>
        <authorList>
            <person name="Mu D."/>
            <person name="Du Z."/>
        </authorList>
    </citation>
    <scope>NUCLEOTIDE SEQUENCE [LARGE SCALE GENOMIC DNA]</scope>
    <source>
        <strain evidence="1 2">XK5</strain>
    </source>
</reference>
<evidence type="ECO:0000313" key="2">
    <source>
        <dbReference type="Proteomes" id="UP000092695"/>
    </source>
</evidence>